<dbReference type="RefSeq" id="WP_017807526.1">
    <property type="nucleotide sequence ID" value="NZ_PQVK01000106.1"/>
</dbReference>
<reference evidence="1 2" key="1">
    <citation type="submission" date="2018-06" db="EMBL/GenBank/DDBJ databases">
        <authorList>
            <consortium name="Pathogen Informatics"/>
            <person name="Doyle S."/>
        </authorList>
    </citation>
    <scope>NUCLEOTIDE SEQUENCE [LARGE SCALE GENOMIC DNA]</scope>
    <source>
        <strain evidence="1 2">NCTC11296</strain>
    </source>
</reference>
<accession>A0A377IBT2</accession>
<gene>
    <name evidence="1" type="ORF">NCTC11296_02135</name>
</gene>
<evidence type="ECO:0000313" key="1">
    <source>
        <dbReference type="EMBL" id="STO72212.1"/>
    </source>
</evidence>
<protein>
    <submittedName>
        <fullName evidence="1">Uncharacterized protein</fullName>
    </submittedName>
</protein>
<proteinExistence type="predicted"/>
<organism evidence="1 2">
    <name type="scientific">Avibacterium paragallinarum</name>
    <name type="common">Haemophilus gallinarum</name>
    <dbReference type="NCBI Taxonomy" id="728"/>
    <lineage>
        <taxon>Bacteria</taxon>
        <taxon>Pseudomonadati</taxon>
        <taxon>Pseudomonadota</taxon>
        <taxon>Gammaproteobacteria</taxon>
        <taxon>Pasteurellales</taxon>
        <taxon>Pasteurellaceae</taxon>
        <taxon>Avibacterium</taxon>
    </lineage>
</organism>
<name>A0A377IBT2_AVIPA</name>
<dbReference type="EMBL" id="UGHK01000002">
    <property type="protein sequence ID" value="STO72212.1"/>
    <property type="molecule type" value="Genomic_DNA"/>
</dbReference>
<dbReference type="AlphaFoldDB" id="A0A377IBT2"/>
<evidence type="ECO:0000313" key="2">
    <source>
        <dbReference type="Proteomes" id="UP000254465"/>
    </source>
</evidence>
<dbReference type="Proteomes" id="UP000254465">
    <property type="component" value="Unassembled WGS sequence"/>
</dbReference>
<sequence>MWKKQQLQLPPQTKTALQNAQKGITSPFSLSVQGTKLGVHNWTHGIREDSGRYLSPENAVKVIQAKFTDYSDPHRPKGEVQCVAIMITAAKIADFITALENAAVLLPYPEFKQALDYAKSQQTLSDSKMVKMPTIGNPSFLPSADITPQSARTLQAVMRNANATASKSLDPMAMLAELKAKKAEREQKNQEKTTALLNASVEAYCYTKKAHLEQIALEIYQHIPNASNIFTALLVFIGEDLTNLKEMMR</sequence>